<protein>
    <recommendedName>
        <fullName evidence="2">Protein kinase domain-containing protein</fullName>
    </recommendedName>
</protein>
<dbReference type="InterPro" id="IPR047173">
    <property type="entry name" value="STRAD_A/B-like"/>
</dbReference>
<dbReference type="InterPro" id="IPR000719">
    <property type="entry name" value="Prot_kinase_dom"/>
</dbReference>
<comment type="similarity">
    <text evidence="1">Belongs to the protein kinase superfamily. STE Ser/Thr protein kinase family. STE20 subfamily.</text>
</comment>
<comment type="caution">
    <text evidence="3">The sequence shown here is derived from an EMBL/GenBank/DDBJ whole genome shotgun (WGS) entry which is preliminary data.</text>
</comment>
<dbReference type="Gene3D" id="1.10.510.10">
    <property type="entry name" value="Transferase(Phosphotransferase) domain 1"/>
    <property type="match status" value="1"/>
</dbReference>
<keyword evidence="4" id="KW-1185">Reference proteome</keyword>
<evidence type="ECO:0000259" key="2">
    <source>
        <dbReference type="PROSITE" id="PS50011"/>
    </source>
</evidence>
<dbReference type="GO" id="GO:0043539">
    <property type="term" value="F:protein serine/threonine kinase activator activity"/>
    <property type="evidence" value="ECO:0007669"/>
    <property type="project" value="InterPro"/>
</dbReference>
<evidence type="ECO:0000313" key="3">
    <source>
        <dbReference type="EMBL" id="KAK7309900.1"/>
    </source>
</evidence>
<dbReference type="Proteomes" id="UP001359559">
    <property type="component" value="Unassembled WGS sequence"/>
</dbReference>
<evidence type="ECO:0000256" key="1">
    <source>
        <dbReference type="ARBA" id="ARBA00008874"/>
    </source>
</evidence>
<feature type="domain" description="Protein kinase" evidence="2">
    <location>
        <begin position="1"/>
        <end position="151"/>
    </location>
</feature>
<dbReference type="Pfam" id="PF00069">
    <property type="entry name" value="Pkinase"/>
    <property type="match status" value="1"/>
</dbReference>
<organism evidence="3 4">
    <name type="scientific">Clitoria ternatea</name>
    <name type="common">Butterfly pea</name>
    <dbReference type="NCBI Taxonomy" id="43366"/>
    <lineage>
        <taxon>Eukaryota</taxon>
        <taxon>Viridiplantae</taxon>
        <taxon>Streptophyta</taxon>
        <taxon>Embryophyta</taxon>
        <taxon>Tracheophyta</taxon>
        <taxon>Spermatophyta</taxon>
        <taxon>Magnoliopsida</taxon>
        <taxon>eudicotyledons</taxon>
        <taxon>Gunneridae</taxon>
        <taxon>Pentapetalae</taxon>
        <taxon>rosids</taxon>
        <taxon>fabids</taxon>
        <taxon>Fabales</taxon>
        <taxon>Fabaceae</taxon>
        <taxon>Papilionoideae</taxon>
        <taxon>50 kb inversion clade</taxon>
        <taxon>NPAAA clade</taxon>
        <taxon>indigoferoid/millettioid clade</taxon>
        <taxon>Phaseoleae</taxon>
        <taxon>Clitoria</taxon>
    </lineage>
</organism>
<sequence length="151" mass="16913">MLWLKGLLSGRKKETGGGGCKTKLLESFDAPPVPKFEYKPNDRRLWFTLGRLDSSWNPSSRDQKVKDGIWREPVIATLLREVLKSLVYLHAVGHIHRDVKAGSILLDSNGAVKLVDFGVSTCISNQQNTTVINPLTFSNNATWQMCIGLFR</sequence>
<gene>
    <name evidence="3" type="ORF">RJT34_07005</name>
</gene>
<dbReference type="EMBL" id="JAYKXN010000002">
    <property type="protein sequence ID" value="KAK7309900.1"/>
    <property type="molecule type" value="Genomic_DNA"/>
</dbReference>
<dbReference type="GO" id="GO:0005524">
    <property type="term" value="F:ATP binding"/>
    <property type="evidence" value="ECO:0007669"/>
    <property type="project" value="InterPro"/>
</dbReference>
<name>A0AAN9K2V9_CLITE</name>
<dbReference type="InterPro" id="IPR011009">
    <property type="entry name" value="Kinase-like_dom_sf"/>
</dbReference>
<dbReference type="SUPFAM" id="SSF56112">
    <property type="entry name" value="Protein kinase-like (PK-like)"/>
    <property type="match status" value="1"/>
</dbReference>
<proteinExistence type="inferred from homology"/>
<evidence type="ECO:0000313" key="4">
    <source>
        <dbReference type="Proteomes" id="UP001359559"/>
    </source>
</evidence>
<reference evidence="3 4" key="1">
    <citation type="submission" date="2024-01" db="EMBL/GenBank/DDBJ databases">
        <title>The genomes of 5 underutilized Papilionoideae crops provide insights into root nodulation and disease resistance.</title>
        <authorList>
            <person name="Yuan L."/>
        </authorList>
    </citation>
    <scope>NUCLEOTIDE SEQUENCE [LARGE SCALE GENOMIC DNA]</scope>
    <source>
        <strain evidence="3">LY-2023</strain>
        <tissue evidence="3">Leaf</tissue>
    </source>
</reference>
<dbReference type="GO" id="GO:0004672">
    <property type="term" value="F:protein kinase activity"/>
    <property type="evidence" value="ECO:0007669"/>
    <property type="project" value="InterPro"/>
</dbReference>
<dbReference type="PROSITE" id="PS50011">
    <property type="entry name" value="PROTEIN_KINASE_DOM"/>
    <property type="match status" value="1"/>
</dbReference>
<accession>A0AAN9K2V9</accession>
<dbReference type="PANTHER" id="PTHR48014">
    <property type="entry name" value="SERINE/THREONINE-PROTEIN KINASE FRAY2"/>
    <property type="match status" value="1"/>
</dbReference>
<dbReference type="AlphaFoldDB" id="A0AAN9K2V9"/>
<dbReference type="PANTHER" id="PTHR48014:SF10">
    <property type="entry name" value="PROTEIN KINASE SUPERFAMILY PROTEIN"/>
    <property type="match status" value="1"/>
</dbReference>